<dbReference type="AlphaFoldDB" id="A0A2P2D7W1"/>
<comment type="caution">
    <text evidence="1">The sequence shown here is derived from an EMBL/GenBank/DDBJ whole genome shotgun (WGS) entry which is preliminary data.</text>
</comment>
<reference evidence="1 2" key="1">
    <citation type="submission" date="2018-02" db="EMBL/GenBank/DDBJ databases">
        <title>Novel Leptospira species isolated from soil and water in Japan.</title>
        <authorList>
            <person name="Nakao R."/>
            <person name="Masuzawa T."/>
        </authorList>
    </citation>
    <scope>NUCLEOTIDE SEQUENCE [LARGE SCALE GENOMIC DNA]</scope>
    <source>
        <strain evidence="1 2">E8</strain>
    </source>
</reference>
<name>A0A2P2D7W1_9LEPT</name>
<keyword evidence="2" id="KW-1185">Reference proteome</keyword>
<accession>A0A2P2D7W1</accession>
<organism evidence="1 2">
    <name type="scientific">Leptospira johnsonii</name>
    <dbReference type="NCBI Taxonomy" id="1917820"/>
    <lineage>
        <taxon>Bacteria</taxon>
        <taxon>Pseudomonadati</taxon>
        <taxon>Spirochaetota</taxon>
        <taxon>Spirochaetia</taxon>
        <taxon>Leptospirales</taxon>
        <taxon>Leptospiraceae</taxon>
        <taxon>Leptospira</taxon>
    </lineage>
</organism>
<gene>
    <name evidence="1" type="ORF">LPTSP1_37350</name>
</gene>
<sequence>MLLSSCVKEEINIPLGILTKDKLTKNQWSNYGMLFSYGYLMTFKADGTYTEEFIGEGCGGGSGKYTLVGNTLHLIAAENSLCPEDNSFVENVICKLIPESADPFYSESLKCGLASYYGSSLKPVGTNILIKDVESVIIEPRKVLAKTNIMIREKPSIKSKSYNCPQSDENANFQVPYFPKGRELVLYARTAKKEKINNIEDYWYFAQQDLDWYTSCAVSNRYTSMVWVFGGYLN</sequence>
<evidence type="ECO:0000313" key="1">
    <source>
        <dbReference type="EMBL" id="GBF40717.1"/>
    </source>
</evidence>
<proteinExistence type="predicted"/>
<dbReference type="Proteomes" id="UP000245076">
    <property type="component" value="Unassembled WGS sequence"/>
</dbReference>
<evidence type="ECO:0000313" key="2">
    <source>
        <dbReference type="Proteomes" id="UP000245076"/>
    </source>
</evidence>
<protein>
    <submittedName>
        <fullName evidence="1">Uncharacterized protein</fullName>
    </submittedName>
</protein>
<dbReference type="EMBL" id="BFAY01000014">
    <property type="protein sequence ID" value="GBF40717.1"/>
    <property type="molecule type" value="Genomic_DNA"/>
</dbReference>